<keyword evidence="1" id="KW-0862">Zinc</keyword>
<sequence length="1674" mass="185442">MNTLSPGSASETATNNVGKDVTSSSNTPTTSQRRRTVSFTSGKIDWHKDISYAVKSGRFETVRGHLSLQLSVSSNTSERHDERSHHKHASKGGFWSRLSGLSFIDSSKDSTGLLTLDEDGRTPLHVALTSRKTPPDIILSMIRVEPKAVAVANGRGRFPLHFAVVHKQHIQVIAELIDTFPAALSAQDTKDMSPLAYALDGARRETNLSEAPSTFWMPATDDSAEAQWQEEQGERWGIVHWLLLSSATYPQTSLSVGGKKPMLVDALIYAAPPAVISLLIGASVVLLSHANRATAFAGSTLYSCIARHYPLTILMSLVSQCPKDVHKVRDETGMGLISSQFISGCFKQNRKTHEWSVSGALYSTLLEAIDDEFLREDDPAFLDWWKKIEYLIAFSTGANHPEKFPKNQLLHAALKNIDTPPLVVRMLLALYPQSIQLVDQETLAHPLYIAASRPEYIPRKYEVEMCGRESILEIVLSHEKRLINKRHELRLPIHAAISSGRVYSDYRCLVTSHPEFLLQRDPETGLYPFLQAAAVRQKLGHFRLACVARNKYSYAEWTNMSDLEKANAIQQVTEEEERALFESIYQLLRLEPSVVERLHISRRRPPIEGPNLQGTDMVSSHFISWLYEENEMGEWVTNETNSQFLQKIINGTVSIAELSAPWETWWTIMKDCIRQCCPNKLPNDNRKLTIPDDDEQYLLHAALLNCDTPPPVVSILLTFYPLAASMCLPGTSLLPLHIAASTTEYASRNFEIRGPQSLELVNTAHPDAASKKVEGFLPLHIAIRSGKNWSSFRELVKAYPESLNEKDPITNMYPFQLVAMDRDLTPDLRCYFQCAARNKYAESTWKALTPFHQSKQIRQLQKKYKKAALDTIFEILRKSASIVGDLMNSADEKGGRAFELEGQPKIPAFAQSHAALAVLESGYDDKGGWDTSENETFADGTEFSYDGDGSVTTATQSVDDTSSILQRRTRSLMKHLTRSKSHQGKADVFECDTSVLSNVDVLSVMSSSLHTGRGEHGQRTASQRRLMGLDSGMSAVECHEGSQSESDFGGSDHSDVSYAGSEESSSTAEFAEESLSDIRVSDMGGLKDGSGDDGYPSSHSRNKVDSSPDDVMNEDEDEDLIVTFVVRRQPRFKTRNDRDVKLSVKLSKKTTKSELSFSAHGKPTIGADAQRLLQSSSSHSVSSYRSMDPEAKNKLQEKKEQLWTSNQLTQYNNPLGAMNQSISESSGVTFQDPTEGSLEEDIVGTKQLLLGALDDSEEAGLPIGTPPSNKKKSNRGGLSRITSEDRQQKLPGIAAYLSSSKSQLTKGREDTSVFSNTPSTLSFLADGSQFAEASTDRSSVMATDIDNTSFSNSFNDLNASDPCRVNPDGSFSSGTKALEVSATFSIPEDNEEAILEHDKGVSSSSQTSTEGPTAPHDLSITWTRNAAAVAVARKTVVNSQEPKLEADLVMDDIVQGSELAKKQSNSGDGEIVSEVDQINLSFDEKASKRVIREDAETHNAVIANSTVQNISASPSVKTGDVQQNQMYFDKKAMRWRVRSDVIEGIQSPPTVDVVKPSQTSKQSHPTKPSKSPRVGMPFVDVMTRDEIKRRNARIRGIQKTKTPSNRELRSQWRHMFDVAEKKLGCLLCDNNSREVLMVPCRHLAICRKCSSRNKHISSCPLCNKPSTDRMILFQ</sequence>
<keyword evidence="5" id="KW-1185">Reference proteome</keyword>
<dbReference type="PANTHER" id="PTHR24121:SF23">
    <property type="entry name" value="NO MECHANORECEPTOR POTENTIAL C, ISOFORM H"/>
    <property type="match status" value="1"/>
</dbReference>
<dbReference type="Gene3D" id="1.25.40.20">
    <property type="entry name" value="Ankyrin repeat-containing domain"/>
    <property type="match status" value="2"/>
</dbReference>
<evidence type="ECO:0000313" key="5">
    <source>
        <dbReference type="Proteomes" id="UP000198406"/>
    </source>
</evidence>
<protein>
    <recommendedName>
        <fullName evidence="3">RING-type domain-containing protein</fullName>
    </recommendedName>
</protein>
<dbReference type="EMBL" id="BDSP01000202">
    <property type="protein sequence ID" value="GAX23507.1"/>
    <property type="molecule type" value="Genomic_DNA"/>
</dbReference>
<feature type="compositionally biased region" description="Polar residues" evidence="2">
    <location>
        <begin position="1401"/>
        <end position="1411"/>
    </location>
</feature>
<reference evidence="4 5" key="1">
    <citation type="journal article" date="2015" name="Plant Cell">
        <title>Oil accumulation by the oleaginous diatom Fistulifera solaris as revealed by the genome and transcriptome.</title>
        <authorList>
            <person name="Tanaka T."/>
            <person name="Maeda Y."/>
            <person name="Veluchamy A."/>
            <person name="Tanaka M."/>
            <person name="Abida H."/>
            <person name="Marechal E."/>
            <person name="Bowler C."/>
            <person name="Muto M."/>
            <person name="Sunaga Y."/>
            <person name="Tanaka M."/>
            <person name="Yoshino T."/>
            <person name="Taniguchi T."/>
            <person name="Fukuda Y."/>
            <person name="Nemoto M."/>
            <person name="Matsumoto M."/>
            <person name="Wong P.S."/>
            <person name="Aburatani S."/>
            <person name="Fujibuchi W."/>
        </authorList>
    </citation>
    <scope>NUCLEOTIDE SEQUENCE [LARGE SCALE GENOMIC DNA]</scope>
    <source>
        <strain evidence="4 5">JPCC DA0580</strain>
    </source>
</reference>
<evidence type="ECO:0000256" key="2">
    <source>
        <dbReference type="SAM" id="MobiDB-lite"/>
    </source>
</evidence>
<feature type="region of interest" description="Disordered" evidence="2">
    <location>
        <begin position="71"/>
        <end position="91"/>
    </location>
</feature>
<feature type="domain" description="RING-type" evidence="3">
    <location>
        <begin position="1625"/>
        <end position="1663"/>
    </location>
</feature>
<feature type="compositionally biased region" description="Low complexity" evidence="2">
    <location>
        <begin position="1056"/>
        <end position="1069"/>
    </location>
</feature>
<organism evidence="4 5">
    <name type="scientific">Fistulifera solaris</name>
    <name type="common">Oleaginous diatom</name>
    <dbReference type="NCBI Taxonomy" id="1519565"/>
    <lineage>
        <taxon>Eukaryota</taxon>
        <taxon>Sar</taxon>
        <taxon>Stramenopiles</taxon>
        <taxon>Ochrophyta</taxon>
        <taxon>Bacillariophyta</taxon>
        <taxon>Bacillariophyceae</taxon>
        <taxon>Bacillariophycidae</taxon>
        <taxon>Naviculales</taxon>
        <taxon>Naviculaceae</taxon>
        <taxon>Fistulifera</taxon>
    </lineage>
</organism>
<evidence type="ECO:0000259" key="3">
    <source>
        <dbReference type="PROSITE" id="PS50089"/>
    </source>
</evidence>
<dbReference type="InterPro" id="IPR013083">
    <property type="entry name" value="Znf_RING/FYVE/PHD"/>
</dbReference>
<dbReference type="PROSITE" id="PS50089">
    <property type="entry name" value="ZF_RING_2"/>
    <property type="match status" value="1"/>
</dbReference>
<name>A0A1Z5KB79_FISSO</name>
<dbReference type="OrthoDB" id="48631at2759"/>
<feature type="region of interest" description="Disordered" evidence="2">
    <location>
        <begin position="1547"/>
        <end position="1576"/>
    </location>
</feature>
<evidence type="ECO:0000256" key="1">
    <source>
        <dbReference type="PROSITE-ProRule" id="PRU00175"/>
    </source>
</evidence>
<evidence type="ECO:0000313" key="4">
    <source>
        <dbReference type="EMBL" id="GAX23507.1"/>
    </source>
</evidence>
<keyword evidence="1" id="KW-0479">Metal-binding</keyword>
<feature type="region of interest" description="Disordered" evidence="2">
    <location>
        <begin position="1"/>
        <end position="37"/>
    </location>
</feature>
<dbReference type="InParanoid" id="A0A1Z5KB79"/>
<dbReference type="InterPro" id="IPR036770">
    <property type="entry name" value="Ankyrin_rpt-contain_sf"/>
</dbReference>
<feature type="region of interest" description="Disordered" evidence="2">
    <location>
        <begin position="1036"/>
        <end position="1115"/>
    </location>
</feature>
<dbReference type="SUPFAM" id="SSF57850">
    <property type="entry name" value="RING/U-box"/>
    <property type="match status" value="1"/>
</dbReference>
<accession>A0A1Z5KB79</accession>
<dbReference type="SUPFAM" id="SSF48403">
    <property type="entry name" value="Ankyrin repeat"/>
    <property type="match status" value="1"/>
</dbReference>
<comment type="caution">
    <text evidence="4">The sequence shown here is derived from an EMBL/GenBank/DDBJ whole genome shotgun (WGS) entry which is preliminary data.</text>
</comment>
<dbReference type="InterPro" id="IPR001841">
    <property type="entry name" value="Znf_RING"/>
</dbReference>
<dbReference type="Proteomes" id="UP000198406">
    <property type="component" value="Unassembled WGS sequence"/>
</dbReference>
<feature type="region of interest" description="Disordered" evidence="2">
    <location>
        <begin position="1257"/>
        <end position="1287"/>
    </location>
</feature>
<dbReference type="SMART" id="SM00248">
    <property type="entry name" value="ANK"/>
    <property type="match status" value="4"/>
</dbReference>
<dbReference type="InterPro" id="IPR002110">
    <property type="entry name" value="Ankyrin_rpt"/>
</dbReference>
<feature type="compositionally biased region" description="Polar residues" evidence="2">
    <location>
        <begin position="1556"/>
        <end position="1569"/>
    </location>
</feature>
<dbReference type="PANTHER" id="PTHR24121">
    <property type="entry name" value="NO MECHANORECEPTOR POTENTIAL C, ISOFORM D-RELATED"/>
    <property type="match status" value="1"/>
</dbReference>
<dbReference type="Gene3D" id="3.30.40.10">
    <property type="entry name" value="Zinc/RING finger domain, C3HC4 (zinc finger)"/>
    <property type="match status" value="1"/>
</dbReference>
<keyword evidence="1" id="KW-0863">Zinc-finger</keyword>
<dbReference type="GO" id="GO:0008270">
    <property type="term" value="F:zinc ion binding"/>
    <property type="evidence" value="ECO:0007669"/>
    <property type="project" value="UniProtKB-KW"/>
</dbReference>
<proteinExistence type="predicted"/>
<dbReference type="Pfam" id="PF13920">
    <property type="entry name" value="zf-C3HC4_3"/>
    <property type="match status" value="1"/>
</dbReference>
<feature type="region of interest" description="Disordered" evidence="2">
    <location>
        <begin position="1397"/>
        <end position="1417"/>
    </location>
</feature>
<gene>
    <name evidence="4" type="ORF">FisN_14Hh319</name>
</gene>